<keyword evidence="5" id="KW-1185">Reference proteome</keyword>
<gene>
    <name evidence="4" type="ORF">BWQ96_08819</name>
</gene>
<dbReference type="OrthoDB" id="11300at2759"/>
<evidence type="ECO:0000256" key="2">
    <source>
        <dbReference type="SAM" id="MobiDB-lite"/>
    </source>
</evidence>
<dbReference type="EMBL" id="NBIV01000216">
    <property type="protein sequence ID" value="PXF41438.1"/>
    <property type="molecule type" value="Genomic_DNA"/>
</dbReference>
<dbReference type="Proteomes" id="UP000247409">
    <property type="component" value="Unassembled WGS sequence"/>
</dbReference>
<evidence type="ECO:0000313" key="4">
    <source>
        <dbReference type="EMBL" id="PXF41438.1"/>
    </source>
</evidence>
<proteinExistence type="predicted"/>
<keyword evidence="3" id="KW-0732">Signal</keyword>
<name>A0A2V3IHC7_9FLOR</name>
<feature type="chain" id="PRO_5016068860" evidence="3">
    <location>
        <begin position="28"/>
        <end position="330"/>
    </location>
</feature>
<feature type="region of interest" description="Disordered" evidence="2">
    <location>
        <begin position="260"/>
        <end position="330"/>
    </location>
</feature>
<organism evidence="4 5">
    <name type="scientific">Gracilariopsis chorda</name>
    <dbReference type="NCBI Taxonomy" id="448386"/>
    <lineage>
        <taxon>Eukaryota</taxon>
        <taxon>Rhodophyta</taxon>
        <taxon>Florideophyceae</taxon>
        <taxon>Rhodymeniophycidae</taxon>
        <taxon>Gracilariales</taxon>
        <taxon>Gracilariaceae</taxon>
        <taxon>Gracilariopsis</taxon>
    </lineage>
</organism>
<dbReference type="AlphaFoldDB" id="A0A2V3IHC7"/>
<evidence type="ECO:0000256" key="1">
    <source>
        <dbReference type="SAM" id="Coils"/>
    </source>
</evidence>
<feature type="compositionally biased region" description="Polar residues" evidence="2">
    <location>
        <begin position="288"/>
        <end position="305"/>
    </location>
</feature>
<accession>A0A2V3IHC7</accession>
<feature type="compositionally biased region" description="Basic and acidic residues" evidence="2">
    <location>
        <begin position="307"/>
        <end position="319"/>
    </location>
</feature>
<feature type="signal peptide" evidence="3">
    <location>
        <begin position="1"/>
        <end position="27"/>
    </location>
</feature>
<feature type="compositionally biased region" description="Basic and acidic residues" evidence="2">
    <location>
        <begin position="260"/>
        <end position="275"/>
    </location>
</feature>
<evidence type="ECO:0000256" key="3">
    <source>
        <dbReference type="SAM" id="SignalP"/>
    </source>
</evidence>
<comment type="caution">
    <text evidence="4">The sequence shown here is derived from an EMBL/GenBank/DDBJ whole genome shotgun (WGS) entry which is preliminary data.</text>
</comment>
<feature type="coiled-coil region" evidence="1">
    <location>
        <begin position="219"/>
        <end position="260"/>
    </location>
</feature>
<sequence>MILASQSSLRTAVLTICVIYSIRFVIAQATQGVQCVFSDDSCPCSQTGPSGVCMKPQTEGLCLLGKCEVGYRCDCLGYAMCERSKCAMFTAMENAIPSEDIPFGCHLTPDAGQCTTFAHIMDTLEAADNALVEASHSNDLASSYTSEAYHMVIKAQADISTVDAALKSIEPFRDELSDEETDAIEKDVEAMRQSVTEAAREALEVSLDAAEVNKERRVVADFKKKANKCDKEAKRANDKLKEAKEKAEKEQKTCEECGALKEENEKQTDSRKDSCVKAGEAAQRARNGRSNANEGNNRVKQNCSKSAEAKARIESKIERIGQSGKHGRED</sequence>
<reference evidence="4 5" key="1">
    <citation type="journal article" date="2018" name="Mol. Biol. Evol.">
        <title>Analysis of the draft genome of the red seaweed Gracilariopsis chorda provides insights into genome size evolution in Rhodophyta.</title>
        <authorList>
            <person name="Lee J."/>
            <person name="Yang E.C."/>
            <person name="Graf L."/>
            <person name="Yang J.H."/>
            <person name="Qiu H."/>
            <person name="Zel Zion U."/>
            <person name="Chan C.X."/>
            <person name="Stephens T.G."/>
            <person name="Weber A.P.M."/>
            <person name="Boo G.H."/>
            <person name="Boo S.M."/>
            <person name="Kim K.M."/>
            <person name="Shin Y."/>
            <person name="Jung M."/>
            <person name="Lee S.J."/>
            <person name="Yim H.S."/>
            <person name="Lee J.H."/>
            <person name="Bhattacharya D."/>
            <person name="Yoon H.S."/>
        </authorList>
    </citation>
    <scope>NUCLEOTIDE SEQUENCE [LARGE SCALE GENOMIC DNA]</scope>
    <source>
        <strain evidence="4 5">SKKU-2015</strain>
        <tissue evidence="4">Whole body</tissue>
    </source>
</reference>
<evidence type="ECO:0000313" key="5">
    <source>
        <dbReference type="Proteomes" id="UP000247409"/>
    </source>
</evidence>
<protein>
    <submittedName>
        <fullName evidence="4">Uncharacterized protein</fullName>
    </submittedName>
</protein>
<keyword evidence="1" id="KW-0175">Coiled coil</keyword>